<dbReference type="AlphaFoldDB" id="A0A7V7KVQ1"/>
<evidence type="ECO:0000313" key="5">
    <source>
        <dbReference type="EMBL" id="KAA0695205.1"/>
    </source>
</evidence>
<gene>
    <name evidence="5" type="ORF">DT594_10240</name>
</gene>
<accession>A0A7V7KVQ1</accession>
<dbReference type="PROSITE" id="PS51257">
    <property type="entry name" value="PROKAR_LIPOPROTEIN"/>
    <property type="match status" value="1"/>
</dbReference>
<evidence type="ECO:0000256" key="1">
    <source>
        <dbReference type="ARBA" id="ARBA00010333"/>
    </source>
</evidence>
<dbReference type="EMBL" id="QOVF01000002">
    <property type="protein sequence ID" value="KAA0695205.1"/>
    <property type="molecule type" value="Genomic_DNA"/>
</dbReference>
<dbReference type="Gene3D" id="3.40.190.10">
    <property type="entry name" value="Periplasmic binding protein-like II"/>
    <property type="match status" value="2"/>
</dbReference>
<comment type="caution">
    <text evidence="5">The sequence shown here is derived from an EMBL/GenBank/DDBJ whole genome shotgun (WGS) entry which is preliminary data.</text>
</comment>
<evidence type="ECO:0000259" key="4">
    <source>
        <dbReference type="SMART" id="SM00062"/>
    </source>
</evidence>
<comment type="similarity">
    <text evidence="1">Belongs to the bacterial solute-binding protein 3 family.</text>
</comment>
<evidence type="ECO:0000313" key="6">
    <source>
        <dbReference type="Proteomes" id="UP000463138"/>
    </source>
</evidence>
<feature type="chain" id="PRO_5030696122" evidence="3">
    <location>
        <begin position="21"/>
        <end position="255"/>
    </location>
</feature>
<feature type="domain" description="Solute-binding protein family 3/N-terminal" evidence="4">
    <location>
        <begin position="22"/>
        <end position="245"/>
    </location>
</feature>
<dbReference type="SUPFAM" id="SSF53850">
    <property type="entry name" value="Periplasmic binding protein-like II"/>
    <property type="match status" value="1"/>
</dbReference>
<evidence type="ECO:0000256" key="2">
    <source>
        <dbReference type="ARBA" id="ARBA00022729"/>
    </source>
</evidence>
<evidence type="ECO:0000256" key="3">
    <source>
        <dbReference type="SAM" id="SignalP"/>
    </source>
</evidence>
<organism evidence="5 6">
    <name type="scientific">Halopseudomonas laoshanensis</name>
    <dbReference type="NCBI Taxonomy" id="2268758"/>
    <lineage>
        <taxon>Bacteria</taxon>
        <taxon>Pseudomonadati</taxon>
        <taxon>Pseudomonadota</taxon>
        <taxon>Gammaproteobacteria</taxon>
        <taxon>Pseudomonadales</taxon>
        <taxon>Pseudomonadaceae</taxon>
        <taxon>Halopseudomonas</taxon>
    </lineage>
</organism>
<dbReference type="Proteomes" id="UP000463138">
    <property type="component" value="Unassembled WGS sequence"/>
</dbReference>
<name>A0A7V7KVQ1_9GAMM</name>
<protein>
    <submittedName>
        <fullName evidence="5">Amino acid ABC transporter substrate-binding protein</fullName>
    </submittedName>
</protein>
<dbReference type="OrthoDB" id="5457351at2"/>
<proteinExistence type="inferred from homology"/>
<keyword evidence="6" id="KW-1185">Reference proteome</keyword>
<dbReference type="PANTHER" id="PTHR35936:SF25">
    <property type="entry name" value="ABC TRANSPORTER SUBSTRATE-BINDING PROTEIN"/>
    <property type="match status" value="1"/>
</dbReference>
<feature type="signal peptide" evidence="3">
    <location>
        <begin position="1"/>
        <end position="20"/>
    </location>
</feature>
<dbReference type="RefSeq" id="WP_149332564.1">
    <property type="nucleotide sequence ID" value="NZ_QOVF01000002.1"/>
</dbReference>
<dbReference type="PANTHER" id="PTHR35936">
    <property type="entry name" value="MEMBRANE-BOUND LYTIC MUREIN TRANSGLYCOSYLASE F"/>
    <property type="match status" value="1"/>
</dbReference>
<reference evidence="5 6" key="1">
    <citation type="submission" date="2018-07" db="EMBL/GenBank/DDBJ databases">
        <title>Pseudomonas laoshanensis sp. nov., isolated from soil.</title>
        <authorList>
            <person name="Sun J."/>
            <person name="Yu L."/>
            <person name="Wang M."/>
            <person name="Zhang C."/>
        </authorList>
    </citation>
    <scope>NUCLEOTIDE SEQUENCE [LARGE SCALE GENOMIC DNA]</scope>
    <source>
        <strain evidence="5 6">Y22</strain>
    </source>
</reference>
<sequence>MKLFSLTILLWLMACMNVQAGSVHIVSEDWPPFIYAEDGEIKGADKDITEQVLNQLGYQVTWQLMPWRRVLHDVATGTADAILDIAPHEDHQDTYLFTGEPLSSHETVLFHDLRRPFAFNDLGDLNGLVIGVSPGYLYNNPEFIGSDAFFREPAPSFEANFQKLLRGRVDLVAMSRPVGIYTSRTLGIENQISFHRQPLSSSDFYLAFHRAEKWQDPSEQFSRALREFKKTKQYHEILQEYGLQSDDGFLSLATP</sequence>
<keyword evidence="2 3" id="KW-0732">Signal</keyword>
<dbReference type="SMART" id="SM00062">
    <property type="entry name" value="PBPb"/>
    <property type="match status" value="1"/>
</dbReference>
<dbReference type="InterPro" id="IPR001638">
    <property type="entry name" value="Solute-binding_3/MltF_N"/>
</dbReference>
<dbReference type="Pfam" id="PF00497">
    <property type="entry name" value="SBP_bac_3"/>
    <property type="match status" value="1"/>
</dbReference>